<evidence type="ECO:0000256" key="1">
    <source>
        <dbReference type="ARBA" id="ARBA00023117"/>
    </source>
</evidence>
<feature type="region of interest" description="Disordered" evidence="3">
    <location>
        <begin position="1"/>
        <end position="129"/>
    </location>
</feature>
<dbReference type="InterPro" id="IPR001487">
    <property type="entry name" value="Bromodomain"/>
</dbReference>
<evidence type="ECO:0000313" key="5">
    <source>
        <dbReference type="Ensembl" id="ENSCSAVP00000013187.1"/>
    </source>
</evidence>
<evidence type="ECO:0000259" key="4">
    <source>
        <dbReference type="PROSITE" id="PS50014"/>
    </source>
</evidence>
<dbReference type="InterPro" id="IPR051831">
    <property type="entry name" value="Bromodomain_contain_prot"/>
</dbReference>
<dbReference type="SUPFAM" id="SSF47370">
    <property type="entry name" value="Bromodomain"/>
    <property type="match status" value="1"/>
</dbReference>
<accession>H2Z6H5</accession>
<dbReference type="GeneTree" id="ENSGT00530000067985"/>
<sequence length="264" mass="30783">MYHYQRTSRRKTTRNRNYADLNNGVVEDEESDDETSESNEDEGDDSIHRRSSRLRMRKAAKREPQEDYVREKRATRKPRYMEEYQEDGSEDGEEEGSDAAEEEQGSNDEEDVSEDEDQSDAESDDYDEGSISRRIVDKLSSYKFAHLFREPVDPLIVPDYYEIITQPICLNDIRAKIDGKNPDVGFPLPRPTRNNTHPNYTFEILLEDVKLLADNAALYNAPDSYTSRQARKLEQSFVRLCKENFDSDEMIKRLGTLFKRAPKQ</sequence>
<name>H2Z6H5_CIOSA</name>
<dbReference type="PROSITE" id="PS50014">
    <property type="entry name" value="BROMODOMAIN_2"/>
    <property type="match status" value="1"/>
</dbReference>
<dbReference type="SMART" id="SM00297">
    <property type="entry name" value="BROMO"/>
    <property type="match status" value="1"/>
</dbReference>
<feature type="compositionally biased region" description="Basic residues" evidence="3">
    <location>
        <begin position="1"/>
        <end position="14"/>
    </location>
</feature>
<dbReference type="Ensembl" id="ENSCSAVT00000013336.1">
    <property type="protein sequence ID" value="ENSCSAVP00000013187.1"/>
    <property type="gene ID" value="ENSCSAVG00000007741.1"/>
</dbReference>
<dbReference type="PRINTS" id="PR00503">
    <property type="entry name" value="BROMODOMAIN"/>
</dbReference>
<reference evidence="5" key="2">
    <citation type="submission" date="2025-08" db="UniProtKB">
        <authorList>
            <consortium name="Ensembl"/>
        </authorList>
    </citation>
    <scope>IDENTIFICATION</scope>
</reference>
<dbReference type="Pfam" id="PF00439">
    <property type="entry name" value="Bromodomain"/>
    <property type="match status" value="1"/>
</dbReference>
<protein>
    <recommendedName>
        <fullName evidence="4">Bromo domain-containing protein</fullName>
    </recommendedName>
</protein>
<proteinExistence type="predicted"/>
<feature type="domain" description="Bromo" evidence="4">
    <location>
        <begin position="140"/>
        <end position="227"/>
    </location>
</feature>
<dbReference type="PANTHER" id="PTHR22881">
    <property type="entry name" value="BROMODOMAIN CONTAINING PROTEIN"/>
    <property type="match status" value="1"/>
</dbReference>
<reference evidence="5" key="3">
    <citation type="submission" date="2025-09" db="UniProtKB">
        <authorList>
            <consortium name="Ensembl"/>
        </authorList>
    </citation>
    <scope>IDENTIFICATION</scope>
</reference>
<feature type="compositionally biased region" description="Acidic residues" evidence="3">
    <location>
        <begin position="26"/>
        <end position="44"/>
    </location>
</feature>
<feature type="compositionally biased region" description="Basic residues" evidence="3">
    <location>
        <begin position="49"/>
        <end position="60"/>
    </location>
</feature>
<dbReference type="STRING" id="51511.ENSCSAVP00000013187"/>
<feature type="compositionally biased region" description="Basic and acidic residues" evidence="3">
    <location>
        <begin position="61"/>
        <end position="72"/>
    </location>
</feature>
<dbReference type="InterPro" id="IPR036427">
    <property type="entry name" value="Bromodomain-like_sf"/>
</dbReference>
<dbReference type="AlphaFoldDB" id="H2Z6H5"/>
<evidence type="ECO:0000256" key="2">
    <source>
        <dbReference type="PROSITE-ProRule" id="PRU00035"/>
    </source>
</evidence>
<dbReference type="Proteomes" id="UP000007875">
    <property type="component" value="Unassembled WGS sequence"/>
</dbReference>
<feature type="compositionally biased region" description="Acidic residues" evidence="3">
    <location>
        <begin position="83"/>
        <end position="128"/>
    </location>
</feature>
<dbReference type="CDD" id="cd04369">
    <property type="entry name" value="Bromodomain"/>
    <property type="match status" value="1"/>
</dbReference>
<keyword evidence="6" id="KW-1185">Reference proteome</keyword>
<keyword evidence="1 2" id="KW-0103">Bromodomain</keyword>
<evidence type="ECO:0000313" key="6">
    <source>
        <dbReference type="Proteomes" id="UP000007875"/>
    </source>
</evidence>
<evidence type="ECO:0000256" key="3">
    <source>
        <dbReference type="SAM" id="MobiDB-lite"/>
    </source>
</evidence>
<dbReference type="InParanoid" id="H2Z6H5"/>
<dbReference type="HOGENOM" id="CLU_1053606_0_0_1"/>
<reference evidence="6" key="1">
    <citation type="submission" date="2003-08" db="EMBL/GenBank/DDBJ databases">
        <authorList>
            <person name="Birren B."/>
            <person name="Nusbaum C."/>
            <person name="Abebe A."/>
            <person name="Abouelleil A."/>
            <person name="Adekoya E."/>
            <person name="Ait-zahra M."/>
            <person name="Allen N."/>
            <person name="Allen T."/>
            <person name="An P."/>
            <person name="Anderson M."/>
            <person name="Anderson S."/>
            <person name="Arachchi H."/>
            <person name="Armbruster J."/>
            <person name="Bachantsang P."/>
            <person name="Baldwin J."/>
            <person name="Barry A."/>
            <person name="Bayul T."/>
            <person name="Blitshsteyn B."/>
            <person name="Bloom T."/>
            <person name="Blye J."/>
            <person name="Boguslavskiy L."/>
            <person name="Borowsky M."/>
            <person name="Boukhgalter B."/>
            <person name="Brunache A."/>
            <person name="Butler J."/>
            <person name="Calixte N."/>
            <person name="Calvo S."/>
            <person name="Camarata J."/>
            <person name="Campo K."/>
            <person name="Chang J."/>
            <person name="Cheshatsang Y."/>
            <person name="Citroen M."/>
            <person name="Collymore A."/>
            <person name="Considine T."/>
            <person name="Cook A."/>
            <person name="Cooke P."/>
            <person name="Corum B."/>
            <person name="Cuomo C."/>
            <person name="David R."/>
            <person name="Dawoe T."/>
            <person name="Degray S."/>
            <person name="Dodge S."/>
            <person name="Dooley K."/>
            <person name="Dorje P."/>
            <person name="Dorjee K."/>
            <person name="Dorris L."/>
            <person name="Duffey N."/>
            <person name="Dupes A."/>
            <person name="Elkins T."/>
            <person name="Engels R."/>
            <person name="Erickson J."/>
            <person name="Farina A."/>
            <person name="Faro S."/>
            <person name="Ferreira P."/>
            <person name="Fischer H."/>
            <person name="Fitzgerald M."/>
            <person name="Foley K."/>
            <person name="Gage D."/>
            <person name="Galagan J."/>
            <person name="Gearin G."/>
            <person name="Gnerre S."/>
            <person name="Gnirke A."/>
            <person name="Goyette A."/>
            <person name="Graham J."/>
            <person name="Grandbois E."/>
            <person name="Gyaltsen K."/>
            <person name="Hafez N."/>
            <person name="Hagopian D."/>
            <person name="Hagos B."/>
            <person name="Hall J."/>
            <person name="Hatcher B."/>
            <person name="Heller A."/>
            <person name="Higgins H."/>
            <person name="Honan T."/>
            <person name="Horn A."/>
            <person name="Houde N."/>
            <person name="Hughes L."/>
            <person name="Hulme W."/>
            <person name="Husby E."/>
            <person name="Iliev I."/>
            <person name="Jaffe D."/>
            <person name="Jones C."/>
            <person name="Kamal M."/>
            <person name="Kamat A."/>
            <person name="Kamvysselis M."/>
            <person name="Karlsson E."/>
            <person name="Kells C."/>
            <person name="Kieu A."/>
            <person name="Kisner P."/>
            <person name="Kodira C."/>
            <person name="Kulbokas E."/>
            <person name="Labutti K."/>
            <person name="Lama D."/>
            <person name="Landers T."/>
            <person name="Leger J."/>
            <person name="Levine S."/>
            <person name="Lewis D."/>
            <person name="Lewis T."/>
            <person name="Lindblad-toh K."/>
            <person name="Liu X."/>
            <person name="Lokyitsang T."/>
            <person name="Lokyitsang Y."/>
            <person name="Lucien O."/>
            <person name="Lui A."/>
            <person name="Ma L.J."/>
            <person name="Mabbitt R."/>
            <person name="Macdonald J."/>
            <person name="Maclean C."/>
            <person name="Major J."/>
            <person name="Manning J."/>
            <person name="Marabella R."/>
            <person name="Maru K."/>
            <person name="Matthews C."/>
            <person name="Mauceli E."/>
            <person name="Mccarthy M."/>
            <person name="Mcdonough S."/>
            <person name="Mcghee T."/>
            <person name="Meldrim J."/>
            <person name="Meneus L."/>
            <person name="Mesirov J."/>
            <person name="Mihalev A."/>
            <person name="Mihova T."/>
            <person name="Mikkelsen T."/>
            <person name="Mlenga V."/>
            <person name="Moru K."/>
            <person name="Mozes J."/>
            <person name="Mulrain L."/>
            <person name="Munson G."/>
            <person name="Naylor J."/>
            <person name="Newes C."/>
            <person name="Nguyen C."/>
            <person name="Nguyen N."/>
            <person name="Nguyen T."/>
            <person name="Nicol R."/>
            <person name="Nielsen C."/>
            <person name="Nizzari M."/>
            <person name="Norbu C."/>
            <person name="Norbu N."/>
            <person name="O'donnell P."/>
            <person name="Okoawo O."/>
            <person name="O'leary S."/>
            <person name="Omotosho B."/>
            <person name="O'neill K."/>
            <person name="Osman S."/>
            <person name="Parker S."/>
            <person name="Perrin D."/>
            <person name="Phunkhang P."/>
            <person name="Piqani B."/>
            <person name="Purcell S."/>
            <person name="Rachupka T."/>
            <person name="Ramasamy U."/>
            <person name="Rameau R."/>
            <person name="Ray V."/>
            <person name="Raymond C."/>
            <person name="Retta R."/>
            <person name="Richardson S."/>
            <person name="Rise C."/>
            <person name="Rodriguez J."/>
            <person name="Rogers J."/>
            <person name="Rogov P."/>
            <person name="Rutman M."/>
            <person name="Schupbach R."/>
            <person name="Seaman C."/>
            <person name="Settipalli S."/>
            <person name="Sharpe T."/>
            <person name="Sheridan J."/>
            <person name="Sherpa N."/>
            <person name="Shi J."/>
            <person name="Smirnov S."/>
            <person name="Smith C."/>
            <person name="Sougnez C."/>
            <person name="Spencer B."/>
            <person name="Stalker J."/>
            <person name="Stange-thomann N."/>
            <person name="Stavropoulos S."/>
            <person name="Stetson K."/>
            <person name="Stone C."/>
            <person name="Stone S."/>
            <person name="Stubbs M."/>
            <person name="Talamas J."/>
            <person name="Tchuinga P."/>
            <person name="Tenzing P."/>
            <person name="Tesfaye S."/>
            <person name="Theodore J."/>
            <person name="Thoulutsang Y."/>
            <person name="Topham K."/>
            <person name="Towey S."/>
            <person name="Tsamla T."/>
            <person name="Tsomo N."/>
            <person name="Vallee D."/>
            <person name="Vassiliev H."/>
            <person name="Venkataraman V."/>
            <person name="Vinson J."/>
            <person name="Vo A."/>
            <person name="Wade C."/>
            <person name="Wang S."/>
            <person name="Wangchuk T."/>
            <person name="Wangdi T."/>
            <person name="Whittaker C."/>
            <person name="Wilkinson J."/>
            <person name="Wu Y."/>
            <person name="Wyman D."/>
            <person name="Yadav S."/>
            <person name="Yang S."/>
            <person name="Yang X."/>
            <person name="Yeager S."/>
            <person name="Yee E."/>
            <person name="Young G."/>
            <person name="Zainoun J."/>
            <person name="Zembeck L."/>
            <person name="Zimmer A."/>
            <person name="Zody M."/>
            <person name="Lander E."/>
        </authorList>
    </citation>
    <scope>NUCLEOTIDE SEQUENCE [LARGE SCALE GENOMIC DNA]</scope>
</reference>
<dbReference type="PANTHER" id="PTHR22881:SF27">
    <property type="entry name" value="BROMODOMAIN CONTAINING 7_9"/>
    <property type="match status" value="1"/>
</dbReference>
<dbReference type="Gene3D" id="1.20.920.10">
    <property type="entry name" value="Bromodomain-like"/>
    <property type="match status" value="1"/>
</dbReference>
<organism evidence="5 6">
    <name type="scientific">Ciona savignyi</name>
    <name type="common">Pacific transparent sea squirt</name>
    <dbReference type="NCBI Taxonomy" id="51511"/>
    <lineage>
        <taxon>Eukaryota</taxon>
        <taxon>Metazoa</taxon>
        <taxon>Chordata</taxon>
        <taxon>Tunicata</taxon>
        <taxon>Ascidiacea</taxon>
        <taxon>Phlebobranchia</taxon>
        <taxon>Cionidae</taxon>
        <taxon>Ciona</taxon>
    </lineage>
</organism>